<feature type="binding site" evidence="7">
    <location>
        <position position="280"/>
    </location>
    <ligand>
        <name>ATP</name>
        <dbReference type="ChEBI" id="CHEBI:30616"/>
    </ligand>
</feature>
<dbReference type="Gene3D" id="1.10.510.10">
    <property type="entry name" value="Transferase(Phosphotransferase) domain 1"/>
    <property type="match status" value="1"/>
</dbReference>
<evidence type="ECO:0000256" key="2">
    <source>
        <dbReference type="ARBA" id="ARBA00022527"/>
    </source>
</evidence>
<accession>A0A5C5XXV8</accession>
<feature type="transmembrane region" description="Helical" evidence="8">
    <location>
        <begin position="149"/>
        <end position="169"/>
    </location>
</feature>
<dbReference type="FunFam" id="1.10.510.10:FF:000021">
    <property type="entry name" value="Serine/threonine protein kinase"/>
    <property type="match status" value="1"/>
</dbReference>
<evidence type="ECO:0000256" key="3">
    <source>
        <dbReference type="ARBA" id="ARBA00022679"/>
    </source>
</evidence>
<dbReference type="PANTHER" id="PTHR43289">
    <property type="entry name" value="MITOGEN-ACTIVATED PROTEIN KINASE KINASE KINASE 20-RELATED"/>
    <property type="match status" value="1"/>
</dbReference>
<dbReference type="Proteomes" id="UP000318478">
    <property type="component" value="Unassembled WGS sequence"/>
</dbReference>
<dbReference type="GO" id="GO:0005524">
    <property type="term" value="F:ATP binding"/>
    <property type="evidence" value="ECO:0007669"/>
    <property type="project" value="UniProtKB-UniRule"/>
</dbReference>
<feature type="transmembrane region" description="Helical" evidence="8">
    <location>
        <begin position="59"/>
        <end position="80"/>
    </location>
</feature>
<name>A0A5C5XXV8_9BACT</name>
<evidence type="ECO:0000313" key="11">
    <source>
        <dbReference type="Proteomes" id="UP000318478"/>
    </source>
</evidence>
<feature type="transmembrane region" description="Helical" evidence="8">
    <location>
        <begin position="217"/>
        <end position="238"/>
    </location>
</feature>
<feature type="domain" description="Protein kinase" evidence="9">
    <location>
        <begin position="251"/>
        <end position="517"/>
    </location>
</feature>
<reference evidence="10 11" key="1">
    <citation type="submission" date="2019-02" db="EMBL/GenBank/DDBJ databases">
        <title>Deep-cultivation of Planctomycetes and their phenomic and genomic characterization uncovers novel biology.</title>
        <authorList>
            <person name="Wiegand S."/>
            <person name="Jogler M."/>
            <person name="Boedeker C."/>
            <person name="Pinto D."/>
            <person name="Vollmers J."/>
            <person name="Rivas-Marin E."/>
            <person name="Kohn T."/>
            <person name="Peeters S.H."/>
            <person name="Heuer A."/>
            <person name="Rast P."/>
            <person name="Oberbeckmann S."/>
            <person name="Bunk B."/>
            <person name="Jeske O."/>
            <person name="Meyerdierks A."/>
            <person name="Storesund J.E."/>
            <person name="Kallscheuer N."/>
            <person name="Luecker S."/>
            <person name="Lage O.M."/>
            <person name="Pohl T."/>
            <person name="Merkel B.J."/>
            <person name="Hornburger P."/>
            <person name="Mueller R.-W."/>
            <person name="Bruemmer F."/>
            <person name="Labrenz M."/>
            <person name="Spormann A.M."/>
            <person name="Op Den Camp H."/>
            <person name="Overmann J."/>
            <person name="Amann R."/>
            <person name="Jetten M.S.M."/>
            <person name="Mascher T."/>
            <person name="Medema M.H."/>
            <person name="Devos D.P."/>
            <person name="Kaster A.-K."/>
            <person name="Ovreas L."/>
            <person name="Rohde M."/>
            <person name="Galperin M.Y."/>
            <person name="Jogler C."/>
        </authorList>
    </citation>
    <scope>NUCLEOTIDE SEQUENCE [LARGE SCALE GENOMIC DNA]</scope>
    <source>
        <strain evidence="10 11">Pla123a</strain>
    </source>
</reference>
<dbReference type="SMART" id="SM00220">
    <property type="entry name" value="S_TKc"/>
    <property type="match status" value="1"/>
</dbReference>
<dbReference type="RefSeq" id="WP_146591399.1">
    <property type="nucleotide sequence ID" value="NZ_SJPO01000015.1"/>
</dbReference>
<dbReference type="PROSITE" id="PS00108">
    <property type="entry name" value="PROTEIN_KINASE_ST"/>
    <property type="match status" value="1"/>
</dbReference>
<sequence>MTPTEFENAETIDVRPQAAPSLARETVRQTARRMVALVEGSSPHLTSETRNLLRGRLRIVSAILFSVFFAFLFRGLLIGVEEEHRWLFATHAVVTTMMAALFALLGSAMQLSLVRLRIAEVLTFGGPALFFVVLSQQKLHHMATLDTGAHLPVILVPWAMLIFTYALFIPNSWRRALAVIGPMGLAPIGVIVLQRLVCPGFEQCVSMPEFENYITEQVISAVALVAIAVLGVQTINALRVQAFEAKRLGQYVLRRKLGAGGMGEVYLAEHQMMKRPCAVKIIRPEKAGDPLTLARFEREVRSTAKLSHWNSIDIYDYGNTPDGTFYYVMEYLPGHNVGELVDQYGPLPPERTVYLLEQVCKALAEAHNTGLVHRDIKPANIFCAYRGGEYDVAKLLDFGLAKPVFSATDTTLTQEGSITGSPMFMSPEQATGEREADARSDIYSLGCVLFYLLTGEHPFPYKQAVKVIVAHASEQPASPRDANPLVSVELEEVVMRCLEKDPEDRFQTVEQLRQALVDLPLACRWSSQLANEWWSCNGCPERKAMAAALVDAAADGASCPLPQLDSNAVEEVNAV</sequence>
<dbReference type="InterPro" id="IPR008271">
    <property type="entry name" value="Ser/Thr_kinase_AS"/>
</dbReference>
<dbReference type="PANTHER" id="PTHR43289:SF6">
    <property type="entry name" value="SERINE_THREONINE-PROTEIN KINASE NEKL-3"/>
    <property type="match status" value="1"/>
</dbReference>
<evidence type="ECO:0000256" key="7">
    <source>
        <dbReference type="PROSITE-ProRule" id="PRU10141"/>
    </source>
</evidence>
<keyword evidence="6 7" id="KW-0067">ATP-binding</keyword>
<feature type="transmembrane region" description="Helical" evidence="8">
    <location>
        <begin position="176"/>
        <end position="197"/>
    </location>
</feature>
<dbReference type="AlphaFoldDB" id="A0A5C5XXV8"/>
<dbReference type="GO" id="GO:0004674">
    <property type="term" value="F:protein serine/threonine kinase activity"/>
    <property type="evidence" value="ECO:0007669"/>
    <property type="project" value="UniProtKB-KW"/>
</dbReference>
<proteinExistence type="predicted"/>
<keyword evidence="5 10" id="KW-0418">Kinase</keyword>
<dbReference type="SUPFAM" id="SSF56112">
    <property type="entry name" value="Protein kinase-like (PK-like)"/>
    <property type="match status" value="1"/>
</dbReference>
<keyword evidence="8" id="KW-0812">Transmembrane</keyword>
<keyword evidence="11" id="KW-1185">Reference proteome</keyword>
<dbReference type="InterPro" id="IPR011009">
    <property type="entry name" value="Kinase-like_dom_sf"/>
</dbReference>
<keyword evidence="8" id="KW-1133">Transmembrane helix</keyword>
<dbReference type="CDD" id="cd14014">
    <property type="entry name" value="STKc_PknB_like"/>
    <property type="match status" value="1"/>
</dbReference>
<comment type="caution">
    <text evidence="10">The sequence shown here is derived from an EMBL/GenBank/DDBJ whole genome shotgun (WGS) entry which is preliminary data.</text>
</comment>
<evidence type="ECO:0000256" key="1">
    <source>
        <dbReference type="ARBA" id="ARBA00012513"/>
    </source>
</evidence>
<protein>
    <recommendedName>
        <fullName evidence="1">non-specific serine/threonine protein kinase</fullName>
        <ecNumber evidence="1">2.7.11.1</ecNumber>
    </recommendedName>
</protein>
<feature type="transmembrane region" description="Helical" evidence="8">
    <location>
        <begin position="118"/>
        <end position="137"/>
    </location>
</feature>
<keyword evidence="2" id="KW-0723">Serine/threonine-protein kinase</keyword>
<dbReference type="InterPro" id="IPR017441">
    <property type="entry name" value="Protein_kinase_ATP_BS"/>
</dbReference>
<evidence type="ECO:0000256" key="8">
    <source>
        <dbReference type="SAM" id="Phobius"/>
    </source>
</evidence>
<evidence type="ECO:0000256" key="6">
    <source>
        <dbReference type="ARBA" id="ARBA00022840"/>
    </source>
</evidence>
<gene>
    <name evidence="10" type="primary">pknB_8</name>
    <name evidence="10" type="ORF">Pla123a_46330</name>
</gene>
<keyword evidence="4 7" id="KW-0547">Nucleotide-binding</keyword>
<evidence type="ECO:0000256" key="4">
    <source>
        <dbReference type="ARBA" id="ARBA00022741"/>
    </source>
</evidence>
<keyword evidence="8" id="KW-0472">Membrane</keyword>
<dbReference type="PROSITE" id="PS50011">
    <property type="entry name" value="PROTEIN_KINASE_DOM"/>
    <property type="match status" value="1"/>
</dbReference>
<evidence type="ECO:0000256" key="5">
    <source>
        <dbReference type="ARBA" id="ARBA00022777"/>
    </source>
</evidence>
<evidence type="ECO:0000313" key="10">
    <source>
        <dbReference type="EMBL" id="TWT66745.1"/>
    </source>
</evidence>
<dbReference type="Gene3D" id="3.30.200.20">
    <property type="entry name" value="Phosphorylase Kinase, domain 1"/>
    <property type="match status" value="1"/>
</dbReference>
<dbReference type="Pfam" id="PF00069">
    <property type="entry name" value="Pkinase"/>
    <property type="match status" value="1"/>
</dbReference>
<evidence type="ECO:0000259" key="9">
    <source>
        <dbReference type="PROSITE" id="PS50011"/>
    </source>
</evidence>
<dbReference type="EMBL" id="SJPO01000015">
    <property type="protein sequence ID" value="TWT66745.1"/>
    <property type="molecule type" value="Genomic_DNA"/>
</dbReference>
<dbReference type="InterPro" id="IPR000719">
    <property type="entry name" value="Prot_kinase_dom"/>
</dbReference>
<feature type="transmembrane region" description="Helical" evidence="8">
    <location>
        <begin position="86"/>
        <end position="106"/>
    </location>
</feature>
<dbReference type="PROSITE" id="PS00107">
    <property type="entry name" value="PROTEIN_KINASE_ATP"/>
    <property type="match status" value="1"/>
</dbReference>
<keyword evidence="3 10" id="KW-0808">Transferase</keyword>
<organism evidence="10 11">
    <name type="scientific">Posidoniimonas polymericola</name>
    <dbReference type="NCBI Taxonomy" id="2528002"/>
    <lineage>
        <taxon>Bacteria</taxon>
        <taxon>Pseudomonadati</taxon>
        <taxon>Planctomycetota</taxon>
        <taxon>Planctomycetia</taxon>
        <taxon>Pirellulales</taxon>
        <taxon>Lacipirellulaceae</taxon>
        <taxon>Posidoniimonas</taxon>
    </lineage>
</organism>
<dbReference type="EC" id="2.7.11.1" evidence="1"/>
<dbReference type="OrthoDB" id="6111975at2"/>